<accession>A0A917T9W1</accession>
<dbReference type="AlphaFoldDB" id="A0A917T9W1"/>
<name>A0A917T9W1_9ACTN</name>
<reference evidence="1" key="2">
    <citation type="submission" date="2020-09" db="EMBL/GenBank/DDBJ databases">
        <authorList>
            <person name="Sun Q."/>
            <person name="Zhou Y."/>
        </authorList>
    </citation>
    <scope>NUCLEOTIDE SEQUENCE</scope>
    <source>
        <strain evidence="1">CGMCC 4.7308</strain>
    </source>
</reference>
<evidence type="ECO:0000313" key="2">
    <source>
        <dbReference type="Proteomes" id="UP000655208"/>
    </source>
</evidence>
<dbReference type="Proteomes" id="UP000655208">
    <property type="component" value="Unassembled WGS sequence"/>
</dbReference>
<proteinExistence type="predicted"/>
<evidence type="ECO:0000313" key="1">
    <source>
        <dbReference type="EMBL" id="GGM15859.1"/>
    </source>
</evidence>
<organism evidence="1 2">
    <name type="scientific">Nakamurella endophytica</name>
    <dbReference type="NCBI Taxonomy" id="1748367"/>
    <lineage>
        <taxon>Bacteria</taxon>
        <taxon>Bacillati</taxon>
        <taxon>Actinomycetota</taxon>
        <taxon>Actinomycetes</taxon>
        <taxon>Nakamurellales</taxon>
        <taxon>Nakamurellaceae</taxon>
        <taxon>Nakamurella</taxon>
    </lineage>
</organism>
<dbReference type="EMBL" id="BMNA01000015">
    <property type="protein sequence ID" value="GGM15859.1"/>
    <property type="molecule type" value="Genomic_DNA"/>
</dbReference>
<reference evidence="1" key="1">
    <citation type="journal article" date="2014" name="Int. J. Syst. Evol. Microbiol.">
        <title>Complete genome sequence of Corynebacterium casei LMG S-19264T (=DSM 44701T), isolated from a smear-ripened cheese.</title>
        <authorList>
            <consortium name="US DOE Joint Genome Institute (JGI-PGF)"/>
            <person name="Walter F."/>
            <person name="Albersmeier A."/>
            <person name="Kalinowski J."/>
            <person name="Ruckert C."/>
        </authorList>
    </citation>
    <scope>NUCLEOTIDE SEQUENCE</scope>
    <source>
        <strain evidence="1">CGMCC 4.7308</strain>
    </source>
</reference>
<gene>
    <name evidence="1" type="ORF">GCM10011594_39860</name>
</gene>
<comment type="caution">
    <text evidence="1">The sequence shown here is derived from an EMBL/GenBank/DDBJ whole genome shotgun (WGS) entry which is preliminary data.</text>
</comment>
<protein>
    <submittedName>
        <fullName evidence="1">Uncharacterized protein</fullName>
    </submittedName>
</protein>
<sequence>MVTGEARRQQEARHVGVQRKSFGSASVTHLGAMSGSSRALRFELLTKEGETVRYRIRAILVATAALGASLVVTPRADAVGTCAQQHANYFDGYLHVPSAHSDTFEGASGYIVNQFASTCEGDPESPSPANRTIGNNFTTVWVMIADYNLNSWSQVGAISGYNLDQYFWAEVVLHWNNGSPDERYDRFIGSPLTYGVRHAYTEKWVASCPAPTNHSCEESFVDSTRVTDTDFNPFGNFAGGPTSPPRWSPQYSAEKTYQESQIQGDPSTHAKFTSIGVQQFSNNAFVLEPCTLSIAAPQATYAGRSSSGCVNIDVWATN</sequence>
<keyword evidence="2" id="KW-1185">Reference proteome</keyword>